<keyword evidence="3" id="KW-1185">Reference proteome</keyword>
<name>A0A7J7J3H9_BUGNE</name>
<evidence type="ECO:0000256" key="1">
    <source>
        <dbReference type="SAM" id="MobiDB-lite"/>
    </source>
</evidence>
<protein>
    <submittedName>
        <fullName evidence="2">Uncharacterized protein</fullName>
    </submittedName>
</protein>
<reference evidence="2" key="1">
    <citation type="submission" date="2020-06" db="EMBL/GenBank/DDBJ databases">
        <title>Draft genome of Bugula neritina, a colonial animal packing powerful symbionts and potential medicines.</title>
        <authorList>
            <person name="Rayko M."/>
        </authorList>
    </citation>
    <scope>NUCLEOTIDE SEQUENCE [LARGE SCALE GENOMIC DNA]</scope>
    <source>
        <strain evidence="2">Kwan_BN1</strain>
    </source>
</reference>
<evidence type="ECO:0000313" key="2">
    <source>
        <dbReference type="EMBL" id="KAF6020201.1"/>
    </source>
</evidence>
<sequence>MQKGLTQAQHIVRSECECPRYYFDSFNLLSRGAAGGPVLSSTCGDDSHSSTTSRFAESDSSNGKYSMFTADGWMSPLMDESEITIRLQQTVMVCL</sequence>
<evidence type="ECO:0000313" key="3">
    <source>
        <dbReference type="Proteomes" id="UP000593567"/>
    </source>
</evidence>
<comment type="caution">
    <text evidence="2">The sequence shown here is derived from an EMBL/GenBank/DDBJ whole genome shotgun (WGS) entry which is preliminary data.</text>
</comment>
<dbReference type="AlphaFoldDB" id="A0A7J7J3H9"/>
<dbReference type="Proteomes" id="UP000593567">
    <property type="component" value="Unassembled WGS sequence"/>
</dbReference>
<proteinExistence type="predicted"/>
<organism evidence="2 3">
    <name type="scientific">Bugula neritina</name>
    <name type="common">Brown bryozoan</name>
    <name type="synonym">Sertularia neritina</name>
    <dbReference type="NCBI Taxonomy" id="10212"/>
    <lineage>
        <taxon>Eukaryota</taxon>
        <taxon>Metazoa</taxon>
        <taxon>Spiralia</taxon>
        <taxon>Lophotrochozoa</taxon>
        <taxon>Bryozoa</taxon>
        <taxon>Gymnolaemata</taxon>
        <taxon>Cheilostomatida</taxon>
        <taxon>Flustrina</taxon>
        <taxon>Buguloidea</taxon>
        <taxon>Bugulidae</taxon>
        <taxon>Bugula</taxon>
    </lineage>
</organism>
<feature type="region of interest" description="Disordered" evidence="1">
    <location>
        <begin position="40"/>
        <end position="63"/>
    </location>
</feature>
<accession>A0A7J7J3H9</accession>
<dbReference type="EMBL" id="VXIV02003188">
    <property type="protein sequence ID" value="KAF6020201.1"/>
    <property type="molecule type" value="Genomic_DNA"/>
</dbReference>
<gene>
    <name evidence="2" type="ORF">EB796_021496</name>
</gene>